<reference evidence="2 3" key="1">
    <citation type="journal article" date="2023" name="Antonie Van Leeuwenhoek">
        <title>Mesoterricola silvestris gen. nov., sp. nov., Mesoterricola sediminis sp. nov., Geothrix oryzae sp. nov., Geothrix edaphica sp. nov., Geothrix rubra sp. nov., and Geothrix limicola sp. nov., six novel members of Acidobacteriota isolated from soils.</title>
        <authorList>
            <person name="Itoh H."/>
            <person name="Sugisawa Y."/>
            <person name="Mise K."/>
            <person name="Xu Z."/>
            <person name="Kuniyasu M."/>
            <person name="Ushijima N."/>
            <person name="Kawano K."/>
            <person name="Kobayashi E."/>
            <person name="Shiratori Y."/>
            <person name="Masuda Y."/>
            <person name="Senoo K."/>
        </authorList>
    </citation>
    <scope>NUCLEOTIDE SEQUENCE [LARGE SCALE GENOMIC DNA]</scope>
    <source>
        <strain evidence="2 3">Red803</strain>
    </source>
</reference>
<dbReference type="InterPro" id="IPR001109">
    <property type="entry name" value="Hydrogenase_HupF/HypC"/>
</dbReference>
<dbReference type="PRINTS" id="PR00445">
    <property type="entry name" value="HUPFHYPC"/>
</dbReference>
<organism evidence="2 3">
    <name type="scientific">Geothrix rubra</name>
    <dbReference type="NCBI Taxonomy" id="2927977"/>
    <lineage>
        <taxon>Bacteria</taxon>
        <taxon>Pseudomonadati</taxon>
        <taxon>Acidobacteriota</taxon>
        <taxon>Holophagae</taxon>
        <taxon>Holophagales</taxon>
        <taxon>Holophagaceae</taxon>
        <taxon>Geothrix</taxon>
    </lineage>
</organism>
<evidence type="ECO:0000256" key="1">
    <source>
        <dbReference type="ARBA" id="ARBA00006018"/>
    </source>
</evidence>
<dbReference type="PROSITE" id="PS01097">
    <property type="entry name" value="HUPF_HYPC"/>
    <property type="match status" value="1"/>
</dbReference>
<comment type="caution">
    <text evidence="2">The sequence shown here is derived from an EMBL/GenBank/DDBJ whole genome shotgun (WGS) entry which is preliminary data.</text>
</comment>
<dbReference type="NCBIfam" id="TIGR00074">
    <property type="entry name" value="hypC_hupF"/>
    <property type="match status" value="1"/>
</dbReference>
<evidence type="ECO:0000313" key="3">
    <source>
        <dbReference type="Proteomes" id="UP001165089"/>
    </source>
</evidence>
<name>A0ABQ5Q8M0_9BACT</name>
<dbReference type="PANTHER" id="PTHR35177:SF2">
    <property type="entry name" value="HYDROGENASE MATURATION FACTOR HYBG"/>
    <property type="match status" value="1"/>
</dbReference>
<comment type="similarity">
    <text evidence="1">Belongs to the HupF/HypC family.</text>
</comment>
<dbReference type="EMBL" id="BSDD01000005">
    <property type="protein sequence ID" value="GLH70983.1"/>
    <property type="molecule type" value="Genomic_DNA"/>
</dbReference>
<dbReference type="Pfam" id="PF01455">
    <property type="entry name" value="HupF_HypC"/>
    <property type="match status" value="1"/>
</dbReference>
<dbReference type="PANTHER" id="PTHR35177">
    <property type="entry name" value="HYDROGENASE MATURATION FACTOR HYBG"/>
    <property type="match status" value="1"/>
</dbReference>
<dbReference type="SUPFAM" id="SSF159127">
    <property type="entry name" value="HupF/HypC-like"/>
    <property type="match status" value="1"/>
</dbReference>
<dbReference type="Proteomes" id="UP001165089">
    <property type="component" value="Unassembled WGS sequence"/>
</dbReference>
<accession>A0ABQ5Q8M0</accession>
<keyword evidence="3" id="KW-1185">Reference proteome</keyword>
<proteinExistence type="inferred from homology"/>
<dbReference type="RefSeq" id="WP_285726778.1">
    <property type="nucleotide sequence ID" value="NZ_BSDD01000005.1"/>
</dbReference>
<gene>
    <name evidence="2" type="ORF">GETHPA_25160</name>
</gene>
<sequence length="79" mass="8520">MCLGVPGRILDLQEGPLRLGRVAFGPTVKEVSLACVPEAVPGEWVVVHAGLALERLDEAEARRVFESLAELEAGWGERP</sequence>
<protein>
    <submittedName>
        <fullName evidence="2">Hydrogenase assembly protein HypC</fullName>
    </submittedName>
</protein>
<evidence type="ECO:0000313" key="2">
    <source>
        <dbReference type="EMBL" id="GLH70983.1"/>
    </source>
</evidence>
<dbReference type="InterPro" id="IPR019812">
    <property type="entry name" value="Hydgase_assmbl_chp_CS"/>
</dbReference>
<dbReference type="Gene3D" id="2.30.30.140">
    <property type="match status" value="1"/>
</dbReference>